<dbReference type="InterPro" id="IPR002347">
    <property type="entry name" value="SDR_fam"/>
</dbReference>
<evidence type="ECO:0000313" key="3">
    <source>
        <dbReference type="EMBL" id="MCS0639607.1"/>
    </source>
</evidence>
<dbReference type="SUPFAM" id="SSF51735">
    <property type="entry name" value="NAD(P)-binding Rossmann-fold domains"/>
    <property type="match status" value="1"/>
</dbReference>
<comment type="caution">
    <text evidence="3">The sequence shown here is derived from an EMBL/GenBank/DDBJ whole genome shotgun (WGS) entry which is preliminary data.</text>
</comment>
<keyword evidence="4" id="KW-1185">Reference proteome</keyword>
<dbReference type="InterPro" id="IPR036291">
    <property type="entry name" value="NAD(P)-bd_dom_sf"/>
</dbReference>
<protein>
    <submittedName>
        <fullName evidence="3">SDR family oxidoreductase</fullName>
    </submittedName>
</protein>
<gene>
    <name evidence="3" type="ORF">NX801_29020</name>
</gene>
<dbReference type="Proteomes" id="UP001431313">
    <property type="component" value="Unassembled WGS sequence"/>
</dbReference>
<proteinExistence type="inferred from homology"/>
<dbReference type="RefSeq" id="WP_258790934.1">
    <property type="nucleotide sequence ID" value="NZ_JANUGQ010000039.1"/>
</dbReference>
<dbReference type="PANTHER" id="PTHR43639">
    <property type="entry name" value="OXIDOREDUCTASE, SHORT-CHAIN DEHYDROGENASE/REDUCTASE FAMILY (AFU_ORTHOLOGUE AFUA_5G02870)"/>
    <property type="match status" value="1"/>
</dbReference>
<accession>A0ABT2CQ97</accession>
<reference evidence="3" key="1">
    <citation type="submission" date="2022-08" db="EMBL/GenBank/DDBJ databases">
        <authorList>
            <person name="Somphong A."/>
            <person name="Phongsopitanun W."/>
        </authorList>
    </citation>
    <scope>NUCLEOTIDE SEQUENCE</scope>
    <source>
        <strain evidence="3">LP05-1</strain>
    </source>
</reference>
<dbReference type="Gene3D" id="3.40.50.720">
    <property type="entry name" value="NAD(P)-binding Rossmann-like Domain"/>
    <property type="match status" value="1"/>
</dbReference>
<dbReference type="PANTHER" id="PTHR43639:SF1">
    <property type="entry name" value="SHORT-CHAIN DEHYDROGENASE_REDUCTASE FAMILY PROTEIN"/>
    <property type="match status" value="1"/>
</dbReference>
<evidence type="ECO:0000313" key="4">
    <source>
        <dbReference type="Proteomes" id="UP001431313"/>
    </source>
</evidence>
<dbReference type="Pfam" id="PF13561">
    <property type="entry name" value="adh_short_C2"/>
    <property type="match status" value="1"/>
</dbReference>
<comment type="similarity">
    <text evidence="1">Belongs to the short-chain dehydrogenases/reductases (SDR) family.</text>
</comment>
<organism evidence="3 4">
    <name type="scientific">Streptomyces pyxinae</name>
    <dbReference type="NCBI Taxonomy" id="2970734"/>
    <lineage>
        <taxon>Bacteria</taxon>
        <taxon>Bacillati</taxon>
        <taxon>Actinomycetota</taxon>
        <taxon>Actinomycetes</taxon>
        <taxon>Kitasatosporales</taxon>
        <taxon>Streptomycetaceae</taxon>
        <taxon>Streptomyces</taxon>
    </lineage>
</organism>
<sequence>MADIGLDTKIALVTGATRGVGLAVARKLCAAGARVVLNYAHSADDARRAVEELAPLKGEAVALRADVTRPEELARLLGQVRERYGRLDVFVHNAASWHPAPAVGADPAGVRADLSAALDPLLHGAPAIADLMDDGTGCRPGGRIVAVSSSGAHSVIPHYVGPGVAKAALESLVRYLAVELAGRGIAVNAVSTAKIDKGPGTPQPEVAAVLAARTPAGRLTSPADVADTVALLCTAEAGWIHGQVIRADGGLGLRGQGGG</sequence>
<dbReference type="EMBL" id="JANUGQ010000039">
    <property type="protein sequence ID" value="MCS0639607.1"/>
    <property type="molecule type" value="Genomic_DNA"/>
</dbReference>
<dbReference type="PRINTS" id="PR00081">
    <property type="entry name" value="GDHRDH"/>
</dbReference>
<keyword evidence="2" id="KW-0560">Oxidoreductase</keyword>
<name>A0ABT2CQ97_9ACTN</name>
<evidence type="ECO:0000256" key="2">
    <source>
        <dbReference type="ARBA" id="ARBA00023002"/>
    </source>
</evidence>
<evidence type="ECO:0000256" key="1">
    <source>
        <dbReference type="ARBA" id="ARBA00006484"/>
    </source>
</evidence>